<feature type="domain" description="Membrane insertase YidC N-terminal" evidence="15">
    <location>
        <begin position="95"/>
        <end position="375"/>
    </location>
</feature>
<gene>
    <name evidence="13" type="primary">yidC</name>
    <name evidence="16" type="ORF">SAMN05444359_12065</name>
</gene>
<evidence type="ECO:0000256" key="5">
    <source>
        <dbReference type="ARBA" id="ARBA00022475"/>
    </source>
</evidence>
<dbReference type="HAMAP" id="MF_01810">
    <property type="entry name" value="YidC_type1"/>
    <property type="match status" value="1"/>
</dbReference>
<proteinExistence type="inferred from homology"/>
<dbReference type="NCBIfam" id="TIGR03592">
    <property type="entry name" value="yidC_oxa1_cterm"/>
    <property type="match status" value="1"/>
</dbReference>
<feature type="domain" description="Membrane insertase YidC/Oxa/ALB C-terminal" evidence="14">
    <location>
        <begin position="385"/>
        <end position="579"/>
    </location>
</feature>
<evidence type="ECO:0000256" key="7">
    <source>
        <dbReference type="ARBA" id="ARBA00022927"/>
    </source>
</evidence>
<feature type="transmembrane region" description="Helical" evidence="13">
    <location>
        <begin position="381"/>
        <end position="404"/>
    </location>
</feature>
<dbReference type="PANTHER" id="PTHR12428">
    <property type="entry name" value="OXA1"/>
    <property type="match status" value="1"/>
</dbReference>
<dbReference type="GO" id="GO:0005886">
    <property type="term" value="C:plasma membrane"/>
    <property type="evidence" value="ECO:0007669"/>
    <property type="project" value="UniProtKB-SubCell"/>
</dbReference>
<dbReference type="InterPro" id="IPR001708">
    <property type="entry name" value="YidC/ALB3/OXA1/COX18"/>
</dbReference>
<dbReference type="NCBIfam" id="TIGR03593">
    <property type="entry name" value="yidC_nterm"/>
    <property type="match status" value="1"/>
</dbReference>
<dbReference type="InterPro" id="IPR019998">
    <property type="entry name" value="Membr_insert_YidC"/>
</dbReference>
<dbReference type="GO" id="GO:0015031">
    <property type="term" value="P:protein transport"/>
    <property type="evidence" value="ECO:0007669"/>
    <property type="project" value="UniProtKB-KW"/>
</dbReference>
<reference evidence="17" key="1">
    <citation type="submission" date="2016-10" db="EMBL/GenBank/DDBJ databases">
        <authorList>
            <person name="Varghese N."/>
            <person name="Submissions S."/>
        </authorList>
    </citation>
    <scope>NUCLEOTIDE SEQUENCE [LARGE SCALE GENOMIC DNA]</scope>
    <source>
        <strain evidence="17">DSM 24740</strain>
    </source>
</reference>
<keyword evidence="5 13" id="KW-1003">Cell membrane</keyword>
<comment type="subcellular location">
    <subcellularLocation>
        <location evidence="1">Cell inner membrane</location>
        <topology evidence="1">Multi-pass membrane protein</topology>
    </subcellularLocation>
    <subcellularLocation>
        <location evidence="13">Cell membrane</location>
        <topology evidence="13">Multi-pass membrane protein</topology>
    </subcellularLocation>
</comment>
<protein>
    <recommendedName>
        <fullName evidence="3 13">Membrane protein insertase YidC</fullName>
    </recommendedName>
    <alternativeName>
        <fullName evidence="12 13">Foldase YidC</fullName>
    </alternativeName>
    <alternativeName>
        <fullName evidence="11 13">Membrane integrase YidC</fullName>
    </alternativeName>
    <alternativeName>
        <fullName evidence="13">Membrane protein YidC</fullName>
    </alternativeName>
</protein>
<dbReference type="PANTHER" id="PTHR12428:SF65">
    <property type="entry name" value="CYTOCHROME C OXIDASE ASSEMBLY PROTEIN COX18, MITOCHONDRIAL"/>
    <property type="match status" value="1"/>
</dbReference>
<evidence type="ECO:0000256" key="13">
    <source>
        <dbReference type="HAMAP-Rule" id="MF_01810"/>
    </source>
</evidence>
<evidence type="ECO:0000256" key="1">
    <source>
        <dbReference type="ARBA" id="ARBA00004429"/>
    </source>
</evidence>
<accession>A0A1H9KEN4</accession>
<dbReference type="Pfam" id="PF02096">
    <property type="entry name" value="60KD_IMP"/>
    <property type="match status" value="1"/>
</dbReference>
<evidence type="ECO:0000256" key="11">
    <source>
        <dbReference type="ARBA" id="ARBA00033245"/>
    </source>
</evidence>
<dbReference type="CDD" id="cd19961">
    <property type="entry name" value="EcYidC-like_peri"/>
    <property type="match status" value="1"/>
</dbReference>
<dbReference type="GO" id="GO:0051205">
    <property type="term" value="P:protein insertion into membrane"/>
    <property type="evidence" value="ECO:0007669"/>
    <property type="project" value="TreeGrafter"/>
</dbReference>
<evidence type="ECO:0000256" key="3">
    <source>
        <dbReference type="ARBA" id="ARBA00015325"/>
    </source>
</evidence>
<evidence type="ECO:0000256" key="8">
    <source>
        <dbReference type="ARBA" id="ARBA00022989"/>
    </source>
</evidence>
<dbReference type="OrthoDB" id="9780552at2"/>
<dbReference type="STRING" id="478744.SAMN05444359_12065"/>
<dbReference type="InterPro" id="IPR038221">
    <property type="entry name" value="YidC_periplasmic_sf"/>
</dbReference>
<evidence type="ECO:0000256" key="12">
    <source>
        <dbReference type="ARBA" id="ARBA00033342"/>
    </source>
</evidence>
<evidence type="ECO:0000256" key="4">
    <source>
        <dbReference type="ARBA" id="ARBA00022448"/>
    </source>
</evidence>
<evidence type="ECO:0000313" key="16">
    <source>
        <dbReference type="EMBL" id="SEQ97323.1"/>
    </source>
</evidence>
<evidence type="ECO:0000313" key="17">
    <source>
        <dbReference type="Proteomes" id="UP000199021"/>
    </source>
</evidence>
<dbReference type="InterPro" id="IPR028053">
    <property type="entry name" value="Membr_insert_YidC_N"/>
</dbReference>
<dbReference type="EMBL" id="FOFB01000020">
    <property type="protein sequence ID" value="SEQ97323.1"/>
    <property type="molecule type" value="Genomic_DNA"/>
</dbReference>
<evidence type="ECO:0000259" key="14">
    <source>
        <dbReference type="Pfam" id="PF02096"/>
    </source>
</evidence>
<name>A0A1H9KEN4_9BACT</name>
<dbReference type="InParanoid" id="A0A1H9KEN4"/>
<comment type="similarity">
    <text evidence="2 13">Belongs to the OXA1/ALB3/YidC family. Type 1 subfamily.</text>
</comment>
<keyword evidence="4 13" id="KW-0813">Transport</keyword>
<dbReference type="CDD" id="cd20070">
    <property type="entry name" value="5TM_YidC_Alb3"/>
    <property type="match status" value="1"/>
</dbReference>
<keyword evidence="8 13" id="KW-1133">Transmembrane helix</keyword>
<dbReference type="InterPro" id="IPR047196">
    <property type="entry name" value="YidC_ALB_C"/>
</dbReference>
<keyword evidence="7 13" id="KW-0653">Protein transport</keyword>
<dbReference type="Gene3D" id="2.70.98.90">
    <property type="match status" value="1"/>
</dbReference>
<evidence type="ECO:0000256" key="9">
    <source>
        <dbReference type="ARBA" id="ARBA00023136"/>
    </source>
</evidence>
<keyword evidence="9 13" id="KW-0472">Membrane</keyword>
<feature type="transmembrane region" description="Helical" evidence="13">
    <location>
        <begin position="508"/>
        <end position="525"/>
    </location>
</feature>
<dbReference type="AlphaFoldDB" id="A0A1H9KEN4"/>
<sequence length="631" mass="71144">MEMDRSTIVGLVLILIIFAVWQTVVAPSPEELEAQQRYQDSITALNEATLTPEADIAPEFTPTELAGLTDSARQAKFGNAFGPFAASAAGEAKEVVVENDLMIVTLNTKGGNIKRVELKEYAKMIEGEEGKMVKLPLYLMEDEKNRFEYTLPVNGVSGAGINTSDLYFTPKVEGQTVIMRAPTSNGGYFEQRYSLKDGTYLMDYDLRFEGLNQVLVNQGGNIQLQWDNYLDKIERNSQYESTLSTMYFKPTDDDSDYCSCTSTDSETVDGQSLKWVAGSQQFFTSALLADNSFSPGSVLATEVFDLETSPDLEKVSATLNIPVGNSNSEAVGMQLYVGPNEFDRLRAIGHDLSDVISFGRSIFGGINRWIIRPLFGFLSKYISNMGIAILVLTLIVKLLVYPLTYKMLVSNVKMQVLKPELEKMKAKHKDDAQAQQMEQMKMYQEYGASPLGGCLPMVLQMPIWFALYRFFPASIEFRQESFLWANDLSTYDVLTKIPDWIPFMQGHISLFAVLWAITTVIYAYYNSRHMDYSAQPMMKYFQYVMPILFLGFFNSFAAGLTAYLFFSNTFNIAQTIITKNFLIDHDKLKAKMEENRKKPKKKSGFSARLQEALKEQQRQQAAQNGTKKKGK</sequence>
<evidence type="ECO:0000256" key="6">
    <source>
        <dbReference type="ARBA" id="ARBA00022692"/>
    </source>
</evidence>
<evidence type="ECO:0000256" key="10">
    <source>
        <dbReference type="ARBA" id="ARBA00023186"/>
    </source>
</evidence>
<evidence type="ECO:0000256" key="2">
    <source>
        <dbReference type="ARBA" id="ARBA00010527"/>
    </source>
</evidence>
<keyword evidence="6 13" id="KW-0812">Transmembrane</keyword>
<dbReference type="InterPro" id="IPR028055">
    <property type="entry name" value="YidC/Oxa/ALB_C"/>
</dbReference>
<comment type="function">
    <text evidence="13">Required for the insertion and/or proper folding and/or complex formation of integral membrane proteins into the membrane. Involved in integration of membrane proteins that insert both dependently and independently of the Sec translocase complex, as well as at least some lipoproteins. Aids folding of multispanning membrane proteins.</text>
</comment>
<dbReference type="Pfam" id="PF14849">
    <property type="entry name" value="YidC_periplas"/>
    <property type="match status" value="1"/>
</dbReference>
<feature type="transmembrane region" description="Helical" evidence="13">
    <location>
        <begin position="546"/>
        <end position="566"/>
    </location>
</feature>
<dbReference type="PRINTS" id="PR00701">
    <property type="entry name" value="60KDINNERMP"/>
</dbReference>
<evidence type="ECO:0000259" key="15">
    <source>
        <dbReference type="Pfam" id="PF14849"/>
    </source>
</evidence>
<dbReference type="GO" id="GO:0032977">
    <property type="term" value="F:membrane insertase activity"/>
    <property type="evidence" value="ECO:0007669"/>
    <property type="project" value="InterPro"/>
</dbReference>
<dbReference type="NCBIfam" id="NF002356">
    <property type="entry name" value="PRK01318.2-3"/>
    <property type="match status" value="1"/>
</dbReference>
<comment type="subunit">
    <text evidence="13">Interacts with the Sec translocase complex via SecD. Specifically interacts with transmembrane segments of nascent integral membrane proteins during membrane integration.</text>
</comment>
<dbReference type="Proteomes" id="UP000199021">
    <property type="component" value="Unassembled WGS sequence"/>
</dbReference>
<keyword evidence="10 13" id="KW-0143">Chaperone</keyword>
<organism evidence="16 17">
    <name type="scientific">Neolewinella agarilytica</name>
    <dbReference type="NCBI Taxonomy" id="478744"/>
    <lineage>
        <taxon>Bacteria</taxon>
        <taxon>Pseudomonadati</taxon>
        <taxon>Bacteroidota</taxon>
        <taxon>Saprospiria</taxon>
        <taxon>Saprospirales</taxon>
        <taxon>Lewinellaceae</taxon>
        <taxon>Neolewinella</taxon>
    </lineage>
</organism>
<keyword evidence="17" id="KW-1185">Reference proteome</keyword>
<feature type="transmembrane region" description="Helical" evidence="13">
    <location>
        <begin position="446"/>
        <end position="467"/>
    </location>
</feature>